<dbReference type="EMBL" id="JBEXIP010000024">
    <property type="protein sequence ID" value="MET8436271.1"/>
    <property type="molecule type" value="Genomic_DNA"/>
</dbReference>
<protein>
    <submittedName>
        <fullName evidence="2">Nuclear transport factor 2 family protein</fullName>
    </submittedName>
</protein>
<keyword evidence="3" id="KW-1185">Reference proteome</keyword>
<feature type="domain" description="SnoaL-like" evidence="1">
    <location>
        <begin position="15"/>
        <end position="142"/>
    </location>
</feature>
<organism evidence="2 3">
    <name type="scientific">Streptomyces sp. 900116325</name>
    <dbReference type="NCBI Taxonomy" id="3154295"/>
    <lineage>
        <taxon>Bacteria</taxon>
        <taxon>Bacillati</taxon>
        <taxon>Actinomycetota</taxon>
        <taxon>Actinomycetes</taxon>
        <taxon>Kitasatosporales</taxon>
        <taxon>Streptomycetaceae</taxon>
        <taxon>Streptomyces</taxon>
    </lineage>
</organism>
<evidence type="ECO:0000313" key="3">
    <source>
        <dbReference type="Proteomes" id="UP001550044"/>
    </source>
</evidence>
<name>A0ABV2UEI9_9ACTN</name>
<reference evidence="2 3" key="1">
    <citation type="submission" date="2024-06" db="EMBL/GenBank/DDBJ databases">
        <title>The Natural Products Discovery Center: Release of the First 8490 Sequenced Strains for Exploring Actinobacteria Biosynthetic Diversity.</title>
        <authorList>
            <person name="Kalkreuter E."/>
            <person name="Kautsar S.A."/>
            <person name="Yang D."/>
            <person name="Bader C.D."/>
            <person name="Teijaro C.N."/>
            <person name="Fluegel L."/>
            <person name="Davis C.M."/>
            <person name="Simpson J.R."/>
            <person name="Lauterbach L."/>
            <person name="Steele A.D."/>
            <person name="Gui C."/>
            <person name="Meng S."/>
            <person name="Li G."/>
            <person name="Viehrig K."/>
            <person name="Ye F."/>
            <person name="Su P."/>
            <person name="Kiefer A.F."/>
            <person name="Nichols A."/>
            <person name="Cepeda A.J."/>
            <person name="Yan W."/>
            <person name="Fan B."/>
            <person name="Jiang Y."/>
            <person name="Adhikari A."/>
            <person name="Zheng C.-J."/>
            <person name="Schuster L."/>
            <person name="Cowan T.M."/>
            <person name="Smanski M.J."/>
            <person name="Chevrette M.G."/>
            <person name="De Carvalho L.P.S."/>
            <person name="Shen B."/>
        </authorList>
    </citation>
    <scope>NUCLEOTIDE SEQUENCE [LARGE SCALE GENOMIC DNA]</scope>
    <source>
        <strain evidence="2 3">NPDC005137</strain>
    </source>
</reference>
<dbReference type="InterPro" id="IPR037401">
    <property type="entry name" value="SnoaL-like"/>
</dbReference>
<comment type="caution">
    <text evidence="2">The sequence shown here is derived from an EMBL/GenBank/DDBJ whole genome shotgun (WGS) entry which is preliminary data.</text>
</comment>
<evidence type="ECO:0000259" key="1">
    <source>
        <dbReference type="Pfam" id="PF13577"/>
    </source>
</evidence>
<dbReference type="Gene3D" id="3.10.450.50">
    <property type="match status" value="1"/>
</dbReference>
<dbReference type="CDD" id="cd00531">
    <property type="entry name" value="NTF2_like"/>
    <property type="match status" value="1"/>
</dbReference>
<accession>A0ABV2UEI9</accession>
<evidence type="ECO:0000313" key="2">
    <source>
        <dbReference type="EMBL" id="MET8436271.1"/>
    </source>
</evidence>
<proteinExistence type="predicted"/>
<dbReference type="Proteomes" id="UP001550044">
    <property type="component" value="Unassembled WGS sequence"/>
</dbReference>
<dbReference type="InterPro" id="IPR032710">
    <property type="entry name" value="NTF2-like_dom_sf"/>
</dbReference>
<sequence length="175" mass="19173">MSNNSRASLDQLDLLLAERACERLVIEFVRRLDLGEPATVAELFTADGTWEWPGGERRIVGREALRDYFGGRPADRLSRRMCTNILITVDSATTASSTTYFATYRIDGRSDSLPSPRLPANIGHYEDTFRKVDGVWLLASRTTFLAFGGATERVSPARAAAVDGQSPAYSGGRPA</sequence>
<gene>
    <name evidence="2" type="ORF">ABZV61_26515</name>
</gene>
<dbReference type="Pfam" id="PF13577">
    <property type="entry name" value="SnoaL_4"/>
    <property type="match status" value="1"/>
</dbReference>
<dbReference type="SUPFAM" id="SSF54427">
    <property type="entry name" value="NTF2-like"/>
    <property type="match status" value="1"/>
</dbReference>
<dbReference type="RefSeq" id="WP_356502050.1">
    <property type="nucleotide sequence ID" value="NZ_JBEXEF010000089.1"/>
</dbReference>